<evidence type="ECO:0000256" key="3">
    <source>
        <dbReference type="ARBA" id="ARBA00022452"/>
    </source>
</evidence>
<dbReference type="Pfam" id="PF00593">
    <property type="entry name" value="TonB_dep_Rec_b-barrel"/>
    <property type="match status" value="1"/>
</dbReference>
<evidence type="ECO:0000256" key="7">
    <source>
        <dbReference type="ARBA" id="ARBA00023065"/>
    </source>
</evidence>
<keyword evidence="3 11" id="KW-1134">Transmembrane beta strand</keyword>
<dbReference type="GO" id="GO:0006826">
    <property type="term" value="P:iron ion transport"/>
    <property type="evidence" value="ECO:0007669"/>
    <property type="project" value="UniProtKB-KW"/>
</dbReference>
<evidence type="ECO:0000313" key="16">
    <source>
        <dbReference type="EMBL" id="MXO98333.1"/>
    </source>
</evidence>
<evidence type="ECO:0000259" key="14">
    <source>
        <dbReference type="Pfam" id="PF00593"/>
    </source>
</evidence>
<comment type="subcellular location">
    <subcellularLocation>
        <location evidence="1 11">Cell outer membrane</location>
        <topology evidence="1 11">Multi-pass membrane protein</topology>
    </subcellularLocation>
</comment>
<dbReference type="PANTHER" id="PTHR32552">
    <property type="entry name" value="FERRICHROME IRON RECEPTOR-RELATED"/>
    <property type="match status" value="1"/>
</dbReference>
<evidence type="ECO:0000256" key="1">
    <source>
        <dbReference type="ARBA" id="ARBA00004571"/>
    </source>
</evidence>
<keyword evidence="2 11" id="KW-0813">Transport</keyword>
<accession>A0A6I4TVI5</accession>
<dbReference type="AlphaFoldDB" id="A0A6I4TVI5"/>
<protein>
    <submittedName>
        <fullName evidence="16">TonB-dependent receptor</fullName>
    </submittedName>
</protein>
<evidence type="ECO:0000256" key="6">
    <source>
        <dbReference type="ARBA" id="ARBA00023004"/>
    </source>
</evidence>
<proteinExistence type="inferred from homology"/>
<dbReference type="GO" id="GO:0009279">
    <property type="term" value="C:cell outer membrane"/>
    <property type="evidence" value="ECO:0007669"/>
    <property type="project" value="UniProtKB-SubCell"/>
</dbReference>
<evidence type="ECO:0000256" key="4">
    <source>
        <dbReference type="ARBA" id="ARBA00022496"/>
    </source>
</evidence>
<keyword evidence="7" id="KW-0406">Ion transport</keyword>
<keyword evidence="4" id="KW-0410">Iron transport</keyword>
<keyword evidence="16" id="KW-0675">Receptor</keyword>
<dbReference type="RefSeq" id="WP_161389984.1">
    <property type="nucleotide sequence ID" value="NZ_JBHSCP010000001.1"/>
</dbReference>
<evidence type="ECO:0000256" key="10">
    <source>
        <dbReference type="ARBA" id="ARBA00023237"/>
    </source>
</evidence>
<evidence type="ECO:0000256" key="11">
    <source>
        <dbReference type="PROSITE-ProRule" id="PRU01360"/>
    </source>
</evidence>
<gene>
    <name evidence="16" type="ORF">GRI97_04960</name>
</gene>
<dbReference type="EMBL" id="WTYJ01000001">
    <property type="protein sequence ID" value="MXO98333.1"/>
    <property type="molecule type" value="Genomic_DNA"/>
</dbReference>
<dbReference type="SUPFAM" id="SSF56935">
    <property type="entry name" value="Porins"/>
    <property type="match status" value="1"/>
</dbReference>
<name>A0A6I4TVI5_9SPHN</name>
<keyword evidence="9 11" id="KW-0472">Membrane</keyword>
<feature type="chain" id="PRO_5026156936" evidence="13">
    <location>
        <begin position="25"/>
        <end position="784"/>
    </location>
</feature>
<feature type="domain" description="TonB-dependent receptor plug" evidence="15">
    <location>
        <begin position="53"/>
        <end position="163"/>
    </location>
</feature>
<dbReference type="Gene3D" id="2.40.170.20">
    <property type="entry name" value="TonB-dependent receptor, beta-barrel domain"/>
    <property type="match status" value="1"/>
</dbReference>
<evidence type="ECO:0000256" key="12">
    <source>
        <dbReference type="RuleBase" id="RU003357"/>
    </source>
</evidence>
<evidence type="ECO:0000313" key="17">
    <source>
        <dbReference type="Proteomes" id="UP000469430"/>
    </source>
</evidence>
<keyword evidence="13" id="KW-0732">Signal</keyword>
<reference evidence="16 17" key="1">
    <citation type="submission" date="2019-12" db="EMBL/GenBank/DDBJ databases">
        <title>Genomic-based taxomic classification of the family Erythrobacteraceae.</title>
        <authorList>
            <person name="Xu L."/>
        </authorList>
    </citation>
    <scope>NUCLEOTIDE SEQUENCE [LARGE SCALE GENOMIC DNA]</scope>
    <source>
        <strain evidence="16 17">S36</strain>
    </source>
</reference>
<keyword evidence="5 11" id="KW-0812">Transmembrane</keyword>
<dbReference type="Proteomes" id="UP000469430">
    <property type="component" value="Unassembled WGS sequence"/>
</dbReference>
<dbReference type="PROSITE" id="PS52016">
    <property type="entry name" value="TONB_DEPENDENT_REC_3"/>
    <property type="match status" value="1"/>
</dbReference>
<dbReference type="InterPro" id="IPR000531">
    <property type="entry name" value="Beta-barrel_TonB"/>
</dbReference>
<dbReference type="OrthoDB" id="7313036at2"/>
<feature type="signal peptide" evidence="13">
    <location>
        <begin position="1"/>
        <end position="24"/>
    </location>
</feature>
<keyword evidence="8 12" id="KW-0798">TonB box</keyword>
<evidence type="ECO:0000256" key="9">
    <source>
        <dbReference type="ARBA" id="ARBA00023136"/>
    </source>
</evidence>
<evidence type="ECO:0000256" key="8">
    <source>
        <dbReference type="ARBA" id="ARBA00023077"/>
    </source>
</evidence>
<dbReference type="InterPro" id="IPR012910">
    <property type="entry name" value="Plug_dom"/>
</dbReference>
<sequence length="784" mass="85447">MSNIRLLLAGVSSLVLIGHASAQAQDSVSSETPADNNANNEIVVTAQFREQNLQDTPLSITALNAQMLEARSQSSLEAIAGQVPNVSLNANNTAFGSSMIAYIRGVGQDDFNPAIEPGVGIYVDDVYYASLTGTLMDLLDLERVEVLRGPQGTLAGKNSIGGAIKLFTVKPDGDTDGFLEASVGSFNRLDVRGAANLTLVPDTLFVRLSGISKNRDGYIDRLDYACATGDDSIPTQVTGQDCHLGTLGGKSVAAGRIALRWLANDDVEVNIAADYTRDRSEGGASVVSDIYAPPSYPTYNGEVYDDRFLAPRYTTYATFTDPRQPTAQYPWRPVTDIPRQYLTGWGVSGNIDWKLGDDFALKSVTAYRWFRNEFNEDSDGSPIPLQLVINDLRNWQFTQELRLNGAVGDAFEFTVGGFYLKSKSRYWSRVSLPYAFAPPMGELDFVQNDPVDSESLAGFVQGIFHATDRLDIIGGFRYTHDTKNYQFVRQNPDGSVIVNDLTAPNGAIFGLDGERGNFSGSRADYRINLTYRWADELMTYAQIATGFKGGGVNPRPYFATQIVGINPETITAYEVGFKSDLFGRALRINGSAFFNDYKNIQLTATQCDDISPFPGAPCFAPLNTGSAHVKGLELEITARPAAGLLIDASGSYLDFEYQSIAPGVPVGMNDISPYTPEWKFSAGMQYEIPIGDFGSITPRVDMSYQSESYSLAANSPLSLLPGRTLVNARITLRSNENDWQLSAAVENLTDEYYLLTKQVPSGPGYIAAQPGLPRTFSVTLRKGF</sequence>
<evidence type="ECO:0000256" key="2">
    <source>
        <dbReference type="ARBA" id="ARBA00022448"/>
    </source>
</evidence>
<dbReference type="PANTHER" id="PTHR32552:SF81">
    <property type="entry name" value="TONB-DEPENDENT OUTER MEMBRANE RECEPTOR"/>
    <property type="match status" value="1"/>
</dbReference>
<comment type="similarity">
    <text evidence="11 12">Belongs to the TonB-dependent receptor family.</text>
</comment>
<dbReference type="InterPro" id="IPR036942">
    <property type="entry name" value="Beta-barrel_TonB_sf"/>
</dbReference>
<feature type="domain" description="TonB-dependent receptor-like beta-barrel" evidence="14">
    <location>
        <begin position="304"/>
        <end position="748"/>
    </location>
</feature>
<evidence type="ECO:0000256" key="13">
    <source>
        <dbReference type="SAM" id="SignalP"/>
    </source>
</evidence>
<keyword evidence="17" id="KW-1185">Reference proteome</keyword>
<evidence type="ECO:0000256" key="5">
    <source>
        <dbReference type="ARBA" id="ARBA00022692"/>
    </source>
</evidence>
<comment type="caution">
    <text evidence="16">The sequence shown here is derived from an EMBL/GenBank/DDBJ whole genome shotgun (WGS) entry which is preliminary data.</text>
</comment>
<dbReference type="Pfam" id="PF07715">
    <property type="entry name" value="Plug"/>
    <property type="match status" value="1"/>
</dbReference>
<organism evidence="16 17">
    <name type="scientific">Croceibacterium xixiisoli</name>
    <dbReference type="NCBI Taxonomy" id="1476466"/>
    <lineage>
        <taxon>Bacteria</taxon>
        <taxon>Pseudomonadati</taxon>
        <taxon>Pseudomonadota</taxon>
        <taxon>Alphaproteobacteria</taxon>
        <taxon>Sphingomonadales</taxon>
        <taxon>Erythrobacteraceae</taxon>
        <taxon>Croceibacterium</taxon>
    </lineage>
</organism>
<keyword evidence="10 11" id="KW-0998">Cell outer membrane</keyword>
<keyword evidence="6" id="KW-0408">Iron</keyword>
<dbReference type="InterPro" id="IPR039426">
    <property type="entry name" value="TonB-dep_rcpt-like"/>
</dbReference>
<evidence type="ECO:0000259" key="15">
    <source>
        <dbReference type="Pfam" id="PF07715"/>
    </source>
</evidence>